<feature type="compositionally biased region" description="Basic and acidic residues" evidence="1">
    <location>
        <begin position="619"/>
        <end position="634"/>
    </location>
</feature>
<dbReference type="InterPro" id="IPR053143">
    <property type="entry name" value="Arylsulfate_ST"/>
</dbReference>
<name>A0A9W9EWC5_9EURO</name>
<dbReference type="OrthoDB" id="5427350at2759"/>
<reference evidence="4" key="1">
    <citation type="submission" date="2022-11" db="EMBL/GenBank/DDBJ databases">
        <authorList>
            <person name="Petersen C."/>
        </authorList>
    </citation>
    <scope>NUCLEOTIDE SEQUENCE</scope>
    <source>
        <strain evidence="4">IBT 30761</strain>
    </source>
</reference>
<evidence type="ECO:0008006" key="6">
    <source>
        <dbReference type="Google" id="ProtNLM"/>
    </source>
</evidence>
<evidence type="ECO:0000256" key="1">
    <source>
        <dbReference type="SAM" id="MobiDB-lite"/>
    </source>
</evidence>
<sequence length="634" mass="70814">MVLLPCSLWALIALFCAELALADEANLFRSEGYAEGFEGSWPLQRYRSSSVQGPILNYWQHSTACNDGKYTILGPRGDSVRRSGPMILDDEGHLVWFKDYPTTYNANIYTYKGEQYLTFWAGDDSIGGHGDGTYYMINSHYEEAYTIRGANGLPADLHEFHITLNETAVFAVYDVIPFDLRDADGPENGWIWDGVFQEVDIETNELLFQWRASEHISLDERERDREGNGDDEDHPWDFYHINSIDKDHLGNFLVSSRYMNSLAYVDGETGDVIWKLGGKENSFTDQSDGAATNISWQHHARFQPDYDTSSTRAISIFDNASRGKGAPENPSRGLFIEIDEKEMTAKVIKEYWNPTSISSQSQGSMQVLENGNVLVGYGYNSAWSEFSPDGEVLCEVHFGPQSGFYTGHVISYRIFKSDWVGIPLTQPDVALSDTDAAVSWNGATEVATWVLQGSFAGPENAAAAYEDDEAVRRSSDEELDEEEFQFILAVPKSGFETLIPVPPDTLYSTLRIVALDKTGATLGTSQVMVWDPEELSSEIAIYDGEDEEDDTHIGPALMFGLGFMTATIIVLCALLICRYIPIASAKQLFGQSHRQEKDAQEWEPVHSAAELDDLSDLESGDRPNDSLLRRDGQD</sequence>
<evidence type="ECO:0000256" key="2">
    <source>
        <dbReference type="SAM" id="Phobius"/>
    </source>
</evidence>
<feature type="region of interest" description="Disordered" evidence="1">
    <location>
        <begin position="595"/>
        <end position="634"/>
    </location>
</feature>
<feature type="compositionally biased region" description="Basic and acidic residues" evidence="1">
    <location>
        <begin position="595"/>
        <end position="604"/>
    </location>
</feature>
<feature type="transmembrane region" description="Helical" evidence="2">
    <location>
        <begin position="556"/>
        <end position="577"/>
    </location>
</feature>
<dbReference type="Proteomes" id="UP001149074">
    <property type="component" value="Unassembled WGS sequence"/>
</dbReference>
<dbReference type="PANTHER" id="PTHR35340">
    <property type="entry name" value="PQQ ENZYME REPEAT PROTEIN-RELATED"/>
    <property type="match status" value="1"/>
</dbReference>
<proteinExistence type="predicted"/>
<gene>
    <name evidence="4" type="ORF">N7532_007744</name>
</gene>
<keyword evidence="2" id="KW-0472">Membrane</keyword>
<dbReference type="EMBL" id="JAPQKI010000009">
    <property type="protein sequence ID" value="KAJ5089060.1"/>
    <property type="molecule type" value="Genomic_DNA"/>
</dbReference>
<organism evidence="4 5">
    <name type="scientific">Penicillium argentinense</name>
    <dbReference type="NCBI Taxonomy" id="1131581"/>
    <lineage>
        <taxon>Eukaryota</taxon>
        <taxon>Fungi</taxon>
        <taxon>Dikarya</taxon>
        <taxon>Ascomycota</taxon>
        <taxon>Pezizomycotina</taxon>
        <taxon>Eurotiomycetes</taxon>
        <taxon>Eurotiomycetidae</taxon>
        <taxon>Eurotiales</taxon>
        <taxon>Aspergillaceae</taxon>
        <taxon>Penicillium</taxon>
    </lineage>
</organism>
<comment type="caution">
    <text evidence="4">The sequence shown here is derived from an EMBL/GenBank/DDBJ whole genome shotgun (WGS) entry which is preliminary data.</text>
</comment>
<feature type="signal peptide" evidence="3">
    <location>
        <begin position="1"/>
        <end position="22"/>
    </location>
</feature>
<evidence type="ECO:0000313" key="5">
    <source>
        <dbReference type="Proteomes" id="UP001149074"/>
    </source>
</evidence>
<keyword evidence="5" id="KW-1185">Reference proteome</keyword>
<accession>A0A9W9EWC5</accession>
<keyword evidence="2" id="KW-0812">Transmembrane</keyword>
<dbReference type="GeneID" id="81359215"/>
<dbReference type="Pfam" id="PF14269">
    <property type="entry name" value="Arylsulfotran_2"/>
    <property type="match status" value="1"/>
</dbReference>
<evidence type="ECO:0000256" key="3">
    <source>
        <dbReference type="SAM" id="SignalP"/>
    </source>
</evidence>
<keyword evidence="3" id="KW-0732">Signal</keyword>
<feature type="chain" id="PRO_5040945743" description="ASST-domain-containing protein" evidence="3">
    <location>
        <begin position="23"/>
        <end position="634"/>
    </location>
</feature>
<evidence type="ECO:0000313" key="4">
    <source>
        <dbReference type="EMBL" id="KAJ5089060.1"/>
    </source>
</evidence>
<dbReference type="PANTHER" id="PTHR35340:SF5">
    <property type="entry name" value="ASST-DOMAIN-CONTAINING PROTEIN"/>
    <property type="match status" value="1"/>
</dbReference>
<dbReference type="InterPro" id="IPR039535">
    <property type="entry name" value="ASST-like"/>
</dbReference>
<dbReference type="AlphaFoldDB" id="A0A9W9EWC5"/>
<keyword evidence="2" id="KW-1133">Transmembrane helix</keyword>
<reference evidence="4" key="2">
    <citation type="journal article" date="2023" name="IMA Fungus">
        <title>Comparative genomic study of the Penicillium genus elucidates a diverse pangenome and 15 lateral gene transfer events.</title>
        <authorList>
            <person name="Petersen C."/>
            <person name="Sorensen T."/>
            <person name="Nielsen M.R."/>
            <person name="Sondergaard T.E."/>
            <person name="Sorensen J.L."/>
            <person name="Fitzpatrick D.A."/>
            <person name="Frisvad J.C."/>
            <person name="Nielsen K.L."/>
        </authorList>
    </citation>
    <scope>NUCLEOTIDE SEQUENCE</scope>
    <source>
        <strain evidence="4">IBT 30761</strain>
    </source>
</reference>
<protein>
    <recommendedName>
        <fullName evidence="6">ASST-domain-containing protein</fullName>
    </recommendedName>
</protein>
<dbReference type="RefSeq" id="XP_056471042.1">
    <property type="nucleotide sequence ID" value="XM_056620236.1"/>
</dbReference>